<evidence type="ECO:0000313" key="5">
    <source>
        <dbReference type="EMBL" id="QGX08424.1"/>
    </source>
</evidence>
<dbReference type="SUPFAM" id="SSF69318">
    <property type="entry name" value="Integrin alpha N-terminal domain"/>
    <property type="match status" value="1"/>
</dbReference>
<dbReference type="InterPro" id="IPR006311">
    <property type="entry name" value="TAT_signal"/>
</dbReference>
<feature type="signal peptide" evidence="3">
    <location>
        <begin position="1"/>
        <end position="33"/>
    </location>
</feature>
<evidence type="ECO:0000313" key="6">
    <source>
        <dbReference type="Proteomes" id="UP000271708"/>
    </source>
</evidence>
<dbReference type="Pfam" id="PF13517">
    <property type="entry name" value="FG-GAP_3"/>
    <property type="match status" value="2"/>
</dbReference>
<evidence type="ECO:0000256" key="3">
    <source>
        <dbReference type="SAM" id="SignalP"/>
    </source>
</evidence>
<dbReference type="InterPro" id="IPR013517">
    <property type="entry name" value="FG-GAP"/>
</dbReference>
<dbReference type="PANTHER" id="PTHR44103">
    <property type="entry name" value="PROPROTEIN CONVERTASE P"/>
    <property type="match status" value="1"/>
</dbReference>
<dbReference type="InterPro" id="IPR013693">
    <property type="entry name" value="SpoIID/LytB_N"/>
</dbReference>
<feature type="region of interest" description="Disordered" evidence="2">
    <location>
        <begin position="31"/>
        <end position="53"/>
    </location>
</feature>
<feature type="domain" description="Sporulation stage II protein D amidase enhancer LytB N-terminal" evidence="4">
    <location>
        <begin position="68"/>
        <end position="163"/>
    </location>
</feature>
<proteinExistence type="predicted"/>
<dbReference type="AlphaFoldDB" id="A0A650GEM5"/>
<feature type="compositionally biased region" description="Polar residues" evidence="2">
    <location>
        <begin position="35"/>
        <end position="53"/>
    </location>
</feature>
<organism evidence="5 6">
    <name type="scientific">Janibacter melonis</name>
    <dbReference type="NCBI Taxonomy" id="262209"/>
    <lineage>
        <taxon>Bacteria</taxon>
        <taxon>Bacillati</taxon>
        <taxon>Actinomycetota</taxon>
        <taxon>Actinomycetes</taxon>
        <taxon>Micrococcales</taxon>
        <taxon>Intrasporangiaceae</taxon>
        <taxon>Janibacter</taxon>
    </lineage>
</organism>
<accession>A0A650GEM5</accession>
<dbReference type="GeneID" id="59161482"/>
<protein>
    <recommendedName>
        <fullName evidence="4">Sporulation stage II protein D amidase enhancer LytB N-terminal domain-containing protein</fullName>
    </recommendedName>
</protein>
<sequence length="505" mass="54588">MRAMRRRPLRPALALVLAALVALTLAPASGASARTPVSPQPQTTTRSVLPSCTGYTSQTVPPKTIRVYRTKLGRVDVVDFKRYVKDVLPREWIPSWDSRSLEAGAMAAKTFAWHQVLHRKSTTYVHQGTCYDVKDTVADQLYVPGSAHPRTDAAVDATWSQYMHRGGEIFLSQFCANMNCYDVSSRDTCGKAANGVRMSQWGSQDCARRLGREHRSILTTYYGTLTFGSAKKPQPMSAQSISGSGDFTGDGRPDVLGYTPSRNGGAITIYRGSSAGTLVNPSTFGSGWSAYNGLLRLDADGDGRQDVLARVAATGELHLHRGTGKGTLPPVLVAGSEDWNTYAQLVSPGDLTGDGRPDVLAITPGGQLFRFTVTPSGTSAVLTGKTRLALGWNRFSRVIGPGDLTRDGRADLLTVDKTSGLLRLYATNPDGTVSYRSRVGTGWHTHLDVTAIGDLTRDGVPDIAAVSSRWPYDLLVYRGRASVASPYPFEPVARPRGFHQFTGLF</sequence>
<evidence type="ECO:0000256" key="2">
    <source>
        <dbReference type="SAM" id="MobiDB-lite"/>
    </source>
</evidence>
<dbReference type="InterPro" id="IPR028994">
    <property type="entry name" value="Integrin_alpha_N"/>
</dbReference>
<dbReference type="Proteomes" id="UP000271708">
    <property type="component" value="Chromosome"/>
</dbReference>
<reference evidence="5 6" key="1">
    <citation type="submission" date="2019-09" db="EMBL/GenBank/DDBJ databases">
        <title>Complete Genome Sequence of Janibacter melonis M714 with both human health impact and industrial applications.</title>
        <authorList>
            <person name="Jin M."/>
            <person name="Zhao Q.R."/>
        </authorList>
    </citation>
    <scope>NUCLEOTIDE SEQUENCE [LARGE SCALE GENOMIC DNA]</scope>
    <source>
        <strain evidence="5 6">M714</strain>
    </source>
</reference>
<feature type="chain" id="PRO_5024803115" description="Sporulation stage II protein D amidase enhancer LytB N-terminal domain-containing protein" evidence="3">
    <location>
        <begin position="34"/>
        <end position="505"/>
    </location>
</feature>
<dbReference type="PROSITE" id="PS51318">
    <property type="entry name" value="TAT"/>
    <property type="match status" value="1"/>
</dbReference>
<dbReference type="KEGG" id="jme:EEW87_16660"/>
<dbReference type="Pfam" id="PF08486">
    <property type="entry name" value="SpoIID"/>
    <property type="match status" value="1"/>
</dbReference>
<keyword evidence="1 3" id="KW-0732">Signal</keyword>
<gene>
    <name evidence="5" type="ORF">EEW87_16660</name>
</gene>
<evidence type="ECO:0000256" key="1">
    <source>
        <dbReference type="ARBA" id="ARBA00022729"/>
    </source>
</evidence>
<dbReference type="PANTHER" id="PTHR44103:SF1">
    <property type="entry name" value="PROPROTEIN CONVERTASE P"/>
    <property type="match status" value="1"/>
</dbReference>
<name>A0A650GEM5_9MICO</name>
<dbReference type="RefSeq" id="WP_123093269.1">
    <property type="nucleotide sequence ID" value="NZ_CP044548.2"/>
</dbReference>
<dbReference type="EMBL" id="CP044548">
    <property type="protein sequence ID" value="QGX08424.1"/>
    <property type="molecule type" value="Genomic_DNA"/>
</dbReference>
<dbReference type="Gene3D" id="2.130.10.130">
    <property type="entry name" value="Integrin alpha, N-terminal"/>
    <property type="match status" value="1"/>
</dbReference>
<evidence type="ECO:0000259" key="4">
    <source>
        <dbReference type="Pfam" id="PF08486"/>
    </source>
</evidence>